<comment type="similarity">
    <text evidence="1 2">Belongs to the metallophosphoesterase superfamily. YfcE family.</text>
</comment>
<accession>A0ABV6KLQ2</accession>
<evidence type="ECO:0000313" key="5">
    <source>
        <dbReference type="Proteomes" id="UP001589738"/>
    </source>
</evidence>
<dbReference type="Gene3D" id="3.60.21.10">
    <property type="match status" value="1"/>
</dbReference>
<reference evidence="4 5" key="1">
    <citation type="submission" date="2024-09" db="EMBL/GenBank/DDBJ databases">
        <authorList>
            <person name="Sun Q."/>
            <person name="Mori K."/>
        </authorList>
    </citation>
    <scope>NUCLEOTIDE SEQUENCE [LARGE SCALE GENOMIC DNA]</scope>
    <source>
        <strain evidence="4 5">CGMCC 1.9126</strain>
    </source>
</reference>
<evidence type="ECO:0000259" key="3">
    <source>
        <dbReference type="Pfam" id="PF12850"/>
    </source>
</evidence>
<protein>
    <recommendedName>
        <fullName evidence="2">Phosphoesterase</fullName>
        <ecNumber evidence="2">3.1.4.-</ecNumber>
    </recommendedName>
</protein>
<dbReference type="EC" id="3.1.4.-" evidence="2"/>
<evidence type="ECO:0000313" key="4">
    <source>
        <dbReference type="EMBL" id="MFC0474247.1"/>
    </source>
</evidence>
<dbReference type="EMBL" id="JBHLUU010000015">
    <property type="protein sequence ID" value="MFC0474247.1"/>
    <property type="molecule type" value="Genomic_DNA"/>
</dbReference>
<keyword evidence="2" id="KW-0479">Metal-binding</keyword>
<dbReference type="InterPro" id="IPR029052">
    <property type="entry name" value="Metallo-depent_PP-like"/>
</dbReference>
<organism evidence="4 5">
    <name type="scientific">Robertmurraya beringensis</name>
    <dbReference type="NCBI Taxonomy" id="641660"/>
    <lineage>
        <taxon>Bacteria</taxon>
        <taxon>Bacillati</taxon>
        <taxon>Bacillota</taxon>
        <taxon>Bacilli</taxon>
        <taxon>Bacillales</taxon>
        <taxon>Bacillaceae</taxon>
        <taxon>Robertmurraya</taxon>
    </lineage>
</organism>
<sequence>MSKVLIVSDSHGLTEELNELKKRHQDVEKFIHCGDSELSKNDEAIDQFIVVRGNCDYESLFHNDEVIDFQGTKFLVTHGHLYNVKSTLMNLKYKAEEVNANIVCFGHSHLLGIEKIGNILFLNPGSLRLPRGRDERTYVVLNFTEQIVDLHVYDFDQGEIVQLRQSFQLHI</sequence>
<dbReference type="NCBIfam" id="TIGR00040">
    <property type="entry name" value="yfcE"/>
    <property type="match status" value="1"/>
</dbReference>
<evidence type="ECO:0000256" key="1">
    <source>
        <dbReference type="ARBA" id="ARBA00008950"/>
    </source>
</evidence>
<name>A0ABV6KLQ2_9BACI</name>
<dbReference type="InterPro" id="IPR024654">
    <property type="entry name" value="Calcineurin-like_PHP_lpxH"/>
</dbReference>
<dbReference type="Proteomes" id="UP001589738">
    <property type="component" value="Unassembled WGS sequence"/>
</dbReference>
<feature type="domain" description="Calcineurin-like phosphoesterase" evidence="3">
    <location>
        <begin position="3"/>
        <end position="144"/>
    </location>
</feature>
<dbReference type="RefSeq" id="WP_160546690.1">
    <property type="nucleotide sequence ID" value="NZ_JBHLUU010000015.1"/>
</dbReference>
<dbReference type="InterPro" id="IPR041802">
    <property type="entry name" value="MPP_YfcE"/>
</dbReference>
<dbReference type="Pfam" id="PF12850">
    <property type="entry name" value="Metallophos_2"/>
    <property type="match status" value="1"/>
</dbReference>
<evidence type="ECO:0000256" key="2">
    <source>
        <dbReference type="RuleBase" id="RU362039"/>
    </source>
</evidence>
<dbReference type="SUPFAM" id="SSF56300">
    <property type="entry name" value="Metallo-dependent phosphatases"/>
    <property type="match status" value="1"/>
</dbReference>
<gene>
    <name evidence="4" type="ORF">ACFFHF_02910</name>
</gene>
<keyword evidence="5" id="KW-1185">Reference proteome</keyword>
<dbReference type="CDD" id="cd00841">
    <property type="entry name" value="MPP_YfcE"/>
    <property type="match status" value="1"/>
</dbReference>
<dbReference type="PANTHER" id="PTHR11124">
    <property type="entry name" value="VACUOLAR SORTING PROTEIN VPS29"/>
    <property type="match status" value="1"/>
</dbReference>
<comment type="cofactor">
    <cofactor evidence="2">
        <name>a divalent metal cation</name>
        <dbReference type="ChEBI" id="CHEBI:60240"/>
    </cofactor>
</comment>
<dbReference type="InterPro" id="IPR000979">
    <property type="entry name" value="Phosphodiesterase_MJ0936/Vps29"/>
</dbReference>
<comment type="caution">
    <text evidence="4">The sequence shown here is derived from an EMBL/GenBank/DDBJ whole genome shotgun (WGS) entry which is preliminary data.</text>
</comment>
<proteinExistence type="inferred from homology"/>